<proteinExistence type="predicted"/>
<sequence>MYRLLHRLIPTQRLLSHLLPTAHSSPSCCLCGDVEDIYHLFFRCPVKFIYWDHLIREYLWPGTTIDHIYEALNCLNLRKIQVLTSCPISSPMLLIIAISEMWKAHWLHVFHNVPFSLLAVFRSCRLAIQRCHEEDTFVDE</sequence>
<comment type="caution">
    <text evidence="1">The sequence shown here is derived from an EMBL/GenBank/DDBJ whole genome shotgun (WGS) entry which is preliminary data.</text>
</comment>
<name>A0A367KN30_RHIST</name>
<evidence type="ECO:0000313" key="2">
    <source>
        <dbReference type="Proteomes" id="UP000253551"/>
    </source>
</evidence>
<protein>
    <recommendedName>
        <fullName evidence="3">Reverse transcriptase zinc-binding domain-containing protein</fullName>
    </recommendedName>
</protein>
<dbReference type="AlphaFoldDB" id="A0A367KN30"/>
<accession>A0A367KN30</accession>
<keyword evidence="2" id="KW-1185">Reference proteome</keyword>
<gene>
    <name evidence="1" type="ORF">CU098_012908</name>
</gene>
<evidence type="ECO:0008006" key="3">
    <source>
        <dbReference type="Google" id="ProtNLM"/>
    </source>
</evidence>
<dbReference type="Proteomes" id="UP000253551">
    <property type="component" value="Unassembled WGS sequence"/>
</dbReference>
<dbReference type="OrthoDB" id="2273311at2759"/>
<organism evidence="1 2">
    <name type="scientific">Rhizopus stolonifer</name>
    <name type="common">Rhizopus nigricans</name>
    <dbReference type="NCBI Taxonomy" id="4846"/>
    <lineage>
        <taxon>Eukaryota</taxon>
        <taxon>Fungi</taxon>
        <taxon>Fungi incertae sedis</taxon>
        <taxon>Mucoromycota</taxon>
        <taxon>Mucoromycotina</taxon>
        <taxon>Mucoromycetes</taxon>
        <taxon>Mucorales</taxon>
        <taxon>Mucorineae</taxon>
        <taxon>Rhizopodaceae</taxon>
        <taxon>Rhizopus</taxon>
    </lineage>
</organism>
<dbReference type="EMBL" id="PJQM01000967">
    <property type="protein sequence ID" value="RCI03578.1"/>
    <property type="molecule type" value="Genomic_DNA"/>
</dbReference>
<evidence type="ECO:0000313" key="1">
    <source>
        <dbReference type="EMBL" id="RCI03578.1"/>
    </source>
</evidence>
<reference evidence="1 2" key="1">
    <citation type="journal article" date="2018" name="G3 (Bethesda)">
        <title>Phylogenetic and Phylogenomic Definition of Rhizopus Species.</title>
        <authorList>
            <person name="Gryganskyi A.P."/>
            <person name="Golan J."/>
            <person name="Dolatabadi S."/>
            <person name="Mondo S."/>
            <person name="Robb S."/>
            <person name="Idnurm A."/>
            <person name="Muszewska A."/>
            <person name="Steczkiewicz K."/>
            <person name="Masonjones S."/>
            <person name="Liao H.L."/>
            <person name="Gajdeczka M.T."/>
            <person name="Anike F."/>
            <person name="Vuek A."/>
            <person name="Anishchenko I.M."/>
            <person name="Voigt K."/>
            <person name="de Hoog G.S."/>
            <person name="Smith M.E."/>
            <person name="Heitman J."/>
            <person name="Vilgalys R."/>
            <person name="Stajich J.E."/>
        </authorList>
    </citation>
    <scope>NUCLEOTIDE SEQUENCE [LARGE SCALE GENOMIC DNA]</scope>
    <source>
        <strain evidence="1 2">LSU 92-RS-03</strain>
    </source>
</reference>